<dbReference type="PANTHER" id="PTHR11699">
    <property type="entry name" value="ALDEHYDE DEHYDROGENASE-RELATED"/>
    <property type="match status" value="1"/>
</dbReference>
<protein>
    <recommendedName>
        <fullName evidence="2">aldehyde dehydrogenase (NAD(+))</fullName>
        <ecNumber evidence="2">1.2.1.3</ecNumber>
    </recommendedName>
</protein>
<feature type="domain" description="Aldehyde dehydrogenase" evidence="4">
    <location>
        <begin position="38"/>
        <end position="110"/>
    </location>
</feature>
<dbReference type="Pfam" id="PF00171">
    <property type="entry name" value="Aldedh"/>
    <property type="match status" value="2"/>
</dbReference>
<dbReference type="Proteomes" id="UP000184300">
    <property type="component" value="Unassembled WGS sequence"/>
</dbReference>
<sequence>MHPILTLPTSMGPLTTVSFSNIVDGQRCDTGVIHQGQDPRSKSLLWPVPSATAQDLDKVVQAAQAAFPSWSATPWECRQDVLRALAAALRAGKHFFSAVVSKETGKTNSMVSRTPLFKSHNVTDSVPDRKPLRQSRTKQVYVHRDIYMQFRDRLIEEVNLLAGSTDPATPSVYGPMQNNMQYSVVQDIIEDCMVRGFNFSLGGKPLARQDSMFIPPTIIENPSDDSRVVQEEQFGPIIPLLSWESEDEVIRRVNGTNCGLGASVFSSDVSRADGIGRQLEVGSVWLNSFSKPHPAGYFSGHKQSGIGGEWGKQGLFAYCAAQSIHVYQ</sequence>
<dbReference type="GeneID" id="34458463"/>
<dbReference type="InterPro" id="IPR016163">
    <property type="entry name" value="Ald_DH_C"/>
</dbReference>
<name>A0A1L9V4D9_ASPGL</name>
<comment type="catalytic activity">
    <reaction evidence="3">
        <text>an aldehyde + NAD(+) + H2O = a carboxylate + NADH + 2 H(+)</text>
        <dbReference type="Rhea" id="RHEA:16185"/>
        <dbReference type="ChEBI" id="CHEBI:15377"/>
        <dbReference type="ChEBI" id="CHEBI:15378"/>
        <dbReference type="ChEBI" id="CHEBI:17478"/>
        <dbReference type="ChEBI" id="CHEBI:29067"/>
        <dbReference type="ChEBI" id="CHEBI:57540"/>
        <dbReference type="ChEBI" id="CHEBI:57945"/>
        <dbReference type="EC" id="1.2.1.3"/>
    </reaction>
</comment>
<dbReference type="InterPro" id="IPR016162">
    <property type="entry name" value="Ald_DH_N"/>
</dbReference>
<gene>
    <name evidence="5" type="ORF">ASPGLDRAFT_1510112</name>
</gene>
<feature type="domain" description="Aldehyde dehydrogenase" evidence="4">
    <location>
        <begin position="137"/>
        <end position="323"/>
    </location>
</feature>
<dbReference type="VEuPathDB" id="FungiDB:ASPGLDRAFT_1510112"/>
<evidence type="ECO:0000256" key="3">
    <source>
        <dbReference type="ARBA" id="ARBA00049194"/>
    </source>
</evidence>
<evidence type="ECO:0000313" key="6">
    <source>
        <dbReference type="Proteomes" id="UP000184300"/>
    </source>
</evidence>
<dbReference type="InterPro" id="IPR016161">
    <property type="entry name" value="Ald_DH/histidinol_DH"/>
</dbReference>
<dbReference type="GO" id="GO:0004029">
    <property type="term" value="F:aldehyde dehydrogenase (NAD+) activity"/>
    <property type="evidence" value="ECO:0007669"/>
    <property type="project" value="UniProtKB-EC"/>
</dbReference>
<dbReference type="EMBL" id="KV878927">
    <property type="protein sequence ID" value="OJJ78788.1"/>
    <property type="molecule type" value="Genomic_DNA"/>
</dbReference>
<evidence type="ECO:0000259" key="4">
    <source>
        <dbReference type="Pfam" id="PF00171"/>
    </source>
</evidence>
<comment type="similarity">
    <text evidence="1">Belongs to the aldehyde dehydrogenase family.</text>
</comment>
<evidence type="ECO:0000256" key="2">
    <source>
        <dbReference type="ARBA" id="ARBA00024226"/>
    </source>
</evidence>
<dbReference type="InterPro" id="IPR015590">
    <property type="entry name" value="Aldehyde_DH_dom"/>
</dbReference>
<dbReference type="Gene3D" id="3.40.309.10">
    <property type="entry name" value="Aldehyde Dehydrogenase, Chain A, domain 2"/>
    <property type="match status" value="1"/>
</dbReference>
<evidence type="ECO:0000256" key="1">
    <source>
        <dbReference type="ARBA" id="ARBA00009986"/>
    </source>
</evidence>
<dbReference type="SUPFAM" id="SSF53720">
    <property type="entry name" value="ALDH-like"/>
    <property type="match status" value="2"/>
</dbReference>
<proteinExistence type="inferred from homology"/>
<organism evidence="5 6">
    <name type="scientific">Aspergillus glaucus CBS 516.65</name>
    <dbReference type="NCBI Taxonomy" id="1160497"/>
    <lineage>
        <taxon>Eukaryota</taxon>
        <taxon>Fungi</taxon>
        <taxon>Dikarya</taxon>
        <taxon>Ascomycota</taxon>
        <taxon>Pezizomycotina</taxon>
        <taxon>Eurotiomycetes</taxon>
        <taxon>Eurotiomycetidae</taxon>
        <taxon>Eurotiales</taxon>
        <taxon>Aspergillaceae</taxon>
        <taxon>Aspergillus</taxon>
        <taxon>Aspergillus subgen. Aspergillus</taxon>
    </lineage>
</organism>
<evidence type="ECO:0000313" key="5">
    <source>
        <dbReference type="EMBL" id="OJJ78788.1"/>
    </source>
</evidence>
<dbReference type="RefSeq" id="XP_022395486.1">
    <property type="nucleotide sequence ID" value="XM_022542202.1"/>
</dbReference>
<dbReference type="Gene3D" id="3.40.605.10">
    <property type="entry name" value="Aldehyde Dehydrogenase, Chain A, domain 1"/>
    <property type="match status" value="2"/>
</dbReference>
<accession>A0A1L9V4D9</accession>
<dbReference type="EC" id="1.2.1.3" evidence="2"/>
<dbReference type="STRING" id="1160497.A0A1L9V4D9"/>
<reference evidence="6" key="1">
    <citation type="journal article" date="2017" name="Genome Biol.">
        <title>Comparative genomics reveals high biological diversity and specific adaptations in the industrially and medically important fungal genus Aspergillus.</title>
        <authorList>
            <person name="de Vries R.P."/>
            <person name="Riley R."/>
            <person name="Wiebenga A."/>
            <person name="Aguilar-Osorio G."/>
            <person name="Amillis S."/>
            <person name="Uchima C.A."/>
            <person name="Anderluh G."/>
            <person name="Asadollahi M."/>
            <person name="Askin M."/>
            <person name="Barry K."/>
            <person name="Battaglia E."/>
            <person name="Bayram O."/>
            <person name="Benocci T."/>
            <person name="Braus-Stromeyer S.A."/>
            <person name="Caldana C."/>
            <person name="Canovas D."/>
            <person name="Cerqueira G.C."/>
            <person name="Chen F."/>
            <person name="Chen W."/>
            <person name="Choi C."/>
            <person name="Clum A."/>
            <person name="Dos Santos R.A."/>
            <person name="Damasio A.R."/>
            <person name="Diallinas G."/>
            <person name="Emri T."/>
            <person name="Fekete E."/>
            <person name="Flipphi M."/>
            <person name="Freyberg S."/>
            <person name="Gallo A."/>
            <person name="Gournas C."/>
            <person name="Habgood R."/>
            <person name="Hainaut M."/>
            <person name="Harispe M.L."/>
            <person name="Henrissat B."/>
            <person name="Hilden K.S."/>
            <person name="Hope R."/>
            <person name="Hossain A."/>
            <person name="Karabika E."/>
            <person name="Karaffa L."/>
            <person name="Karanyi Z."/>
            <person name="Krasevec N."/>
            <person name="Kuo A."/>
            <person name="Kusch H."/>
            <person name="LaButti K."/>
            <person name="Lagendijk E.L."/>
            <person name="Lapidus A."/>
            <person name="Levasseur A."/>
            <person name="Lindquist E."/>
            <person name="Lipzen A."/>
            <person name="Logrieco A.F."/>
            <person name="MacCabe A."/>
            <person name="Maekelae M.R."/>
            <person name="Malavazi I."/>
            <person name="Melin P."/>
            <person name="Meyer V."/>
            <person name="Mielnichuk N."/>
            <person name="Miskei M."/>
            <person name="Molnar A.P."/>
            <person name="Mule G."/>
            <person name="Ngan C.Y."/>
            <person name="Orejas M."/>
            <person name="Orosz E."/>
            <person name="Ouedraogo J.P."/>
            <person name="Overkamp K.M."/>
            <person name="Park H.-S."/>
            <person name="Perrone G."/>
            <person name="Piumi F."/>
            <person name="Punt P.J."/>
            <person name="Ram A.F."/>
            <person name="Ramon A."/>
            <person name="Rauscher S."/>
            <person name="Record E."/>
            <person name="Riano-Pachon D.M."/>
            <person name="Robert V."/>
            <person name="Roehrig J."/>
            <person name="Ruller R."/>
            <person name="Salamov A."/>
            <person name="Salih N.S."/>
            <person name="Samson R.A."/>
            <person name="Sandor E."/>
            <person name="Sanguinetti M."/>
            <person name="Schuetze T."/>
            <person name="Sepcic K."/>
            <person name="Shelest E."/>
            <person name="Sherlock G."/>
            <person name="Sophianopoulou V."/>
            <person name="Squina F.M."/>
            <person name="Sun H."/>
            <person name="Susca A."/>
            <person name="Todd R.B."/>
            <person name="Tsang A."/>
            <person name="Unkles S.E."/>
            <person name="van de Wiele N."/>
            <person name="van Rossen-Uffink D."/>
            <person name="Oliveira J.V."/>
            <person name="Vesth T.C."/>
            <person name="Visser J."/>
            <person name="Yu J.-H."/>
            <person name="Zhou M."/>
            <person name="Andersen M.R."/>
            <person name="Archer D.B."/>
            <person name="Baker S.E."/>
            <person name="Benoit I."/>
            <person name="Brakhage A.A."/>
            <person name="Braus G.H."/>
            <person name="Fischer R."/>
            <person name="Frisvad J.C."/>
            <person name="Goldman G.H."/>
            <person name="Houbraken J."/>
            <person name="Oakley B."/>
            <person name="Pocsi I."/>
            <person name="Scazzocchio C."/>
            <person name="Seiboth B."/>
            <person name="vanKuyk P.A."/>
            <person name="Wortman J."/>
            <person name="Dyer P.S."/>
            <person name="Grigoriev I.V."/>
        </authorList>
    </citation>
    <scope>NUCLEOTIDE SEQUENCE [LARGE SCALE GENOMIC DNA]</scope>
    <source>
        <strain evidence="6">CBS 516.65</strain>
    </source>
</reference>
<dbReference type="OrthoDB" id="310895at2759"/>
<keyword evidence="6" id="KW-1185">Reference proteome</keyword>
<dbReference type="AlphaFoldDB" id="A0A1L9V4D9"/>